<evidence type="ECO:0008006" key="5">
    <source>
        <dbReference type="Google" id="ProtNLM"/>
    </source>
</evidence>
<dbReference type="Proteomes" id="UP000324022">
    <property type="component" value="Unassembled WGS sequence"/>
</dbReference>
<evidence type="ECO:0000256" key="2">
    <source>
        <dbReference type="SAM" id="SignalP"/>
    </source>
</evidence>
<keyword evidence="2" id="KW-0732">Signal</keyword>
<sequence>MAWPSIVQRGLFFALVFLLRTASFSSIPLADIERFLTEPEDETLLSSVTRPGPSNIHSGPVENFNHPATPSSGAALTQPVNLDGSWHDILQRQTHTLADYLHAGATTEQQNKQFLLDIGAPAYTKEHRLVKLERVRDRFYKDMGTRSLKVNDHLLPYEGHLKASDFDRYVEEHLPSSFEKKFGMWPLEIDTRHGKERYLLNKVPATVFSFEWVNKYRAPDKFKMYLVAWQEVKKEGSIGIYEYLGAFKVPAQRTLLPYRRDVLHRTAIKVSQPRALSGSTIIAHLRRPANAISEGTSNQHLSSTPALSNPFGTGDFVHQYIGAPAPPGQH</sequence>
<protein>
    <recommendedName>
        <fullName evidence="5">Effector family protein Eff1</fullName>
    </recommendedName>
</protein>
<dbReference type="AlphaFoldDB" id="A0A5C3ES48"/>
<keyword evidence="4" id="KW-1185">Reference proteome</keyword>
<proteinExistence type="predicted"/>
<dbReference type="EMBL" id="OOIN01000043">
    <property type="protein sequence ID" value="SPO32221.1"/>
    <property type="molecule type" value="Genomic_DNA"/>
</dbReference>
<name>A0A5C3ES48_9BASI</name>
<dbReference type="OrthoDB" id="10643582at2759"/>
<reference evidence="3 4" key="1">
    <citation type="submission" date="2018-03" db="EMBL/GenBank/DDBJ databases">
        <authorList>
            <person name="Guldener U."/>
        </authorList>
    </citation>
    <scope>NUCLEOTIDE SEQUENCE [LARGE SCALE GENOMIC DNA]</scope>
    <source>
        <strain evidence="3 4">NBRC100155</strain>
    </source>
</reference>
<evidence type="ECO:0000313" key="3">
    <source>
        <dbReference type="EMBL" id="SPO32221.1"/>
    </source>
</evidence>
<organism evidence="3 4">
    <name type="scientific">Ustilago trichophora</name>
    <dbReference type="NCBI Taxonomy" id="86804"/>
    <lineage>
        <taxon>Eukaryota</taxon>
        <taxon>Fungi</taxon>
        <taxon>Dikarya</taxon>
        <taxon>Basidiomycota</taxon>
        <taxon>Ustilaginomycotina</taxon>
        <taxon>Ustilaginomycetes</taxon>
        <taxon>Ustilaginales</taxon>
        <taxon>Ustilaginaceae</taxon>
        <taxon>Ustilago</taxon>
    </lineage>
</organism>
<feature type="region of interest" description="Disordered" evidence="1">
    <location>
        <begin position="46"/>
        <end position="77"/>
    </location>
</feature>
<feature type="chain" id="PRO_5022698830" description="Effector family protein Eff1" evidence="2">
    <location>
        <begin position="27"/>
        <end position="330"/>
    </location>
</feature>
<gene>
    <name evidence="3" type="ORF">UTRI_02778</name>
</gene>
<evidence type="ECO:0000256" key="1">
    <source>
        <dbReference type="SAM" id="MobiDB-lite"/>
    </source>
</evidence>
<evidence type="ECO:0000313" key="4">
    <source>
        <dbReference type="Proteomes" id="UP000324022"/>
    </source>
</evidence>
<feature type="compositionally biased region" description="Polar residues" evidence="1">
    <location>
        <begin position="66"/>
        <end position="77"/>
    </location>
</feature>
<accession>A0A5C3ES48</accession>
<feature type="signal peptide" evidence="2">
    <location>
        <begin position="1"/>
        <end position="26"/>
    </location>
</feature>